<feature type="repeat" description="PPR" evidence="3">
    <location>
        <begin position="357"/>
        <end position="391"/>
    </location>
</feature>
<dbReference type="InterPro" id="IPR050667">
    <property type="entry name" value="PPR-containing_protein"/>
</dbReference>
<dbReference type="Pfam" id="PF13041">
    <property type="entry name" value="PPR_2"/>
    <property type="match status" value="2"/>
</dbReference>
<feature type="repeat" description="PPR" evidence="3">
    <location>
        <begin position="947"/>
        <end position="981"/>
    </location>
</feature>
<evidence type="ECO:0000256" key="2">
    <source>
        <dbReference type="ARBA" id="ARBA00022737"/>
    </source>
</evidence>
<keyword evidence="4" id="KW-1185">Reference proteome</keyword>
<dbReference type="AlphaFoldDB" id="A0A8B8KCX4"/>
<gene>
    <name evidence="5" type="primary">LOC113854310</name>
</gene>
<name>A0A8B8KCX4_ABRPR</name>
<dbReference type="Gene3D" id="1.25.40.10">
    <property type="entry name" value="Tetratricopeptide repeat domain"/>
    <property type="match status" value="7"/>
</dbReference>
<feature type="repeat" description="PPR" evidence="3">
    <location>
        <begin position="1017"/>
        <end position="1051"/>
    </location>
</feature>
<accession>A0A8B8KCX4</accession>
<dbReference type="InterPro" id="IPR011990">
    <property type="entry name" value="TPR-like_helical_dom_sf"/>
</dbReference>
<dbReference type="NCBIfam" id="TIGR00756">
    <property type="entry name" value="PPR"/>
    <property type="match status" value="5"/>
</dbReference>
<feature type="repeat" description="PPR" evidence="3">
    <location>
        <begin position="392"/>
        <end position="426"/>
    </location>
</feature>
<dbReference type="KEGG" id="aprc:113854310"/>
<feature type="repeat" description="PPR" evidence="3">
    <location>
        <begin position="563"/>
        <end position="597"/>
    </location>
</feature>
<dbReference type="Proteomes" id="UP000694853">
    <property type="component" value="Unplaced"/>
</dbReference>
<evidence type="ECO:0000313" key="5">
    <source>
        <dbReference type="RefSeq" id="XP_027341048.1"/>
    </source>
</evidence>
<reference evidence="4" key="1">
    <citation type="journal article" date="2019" name="Toxins">
        <title>Detection of Abrin-Like and Prepropulchellin-Like Toxin Genes and Transcripts Using Whole Genome Sequencing and Full-Length Transcript Sequencing of Abrus precatorius.</title>
        <authorList>
            <person name="Hovde B.T."/>
            <person name="Daligault H.E."/>
            <person name="Hanschen E.R."/>
            <person name="Kunde Y.A."/>
            <person name="Johnson M.B."/>
            <person name="Starkenburg S.R."/>
            <person name="Johnson S.L."/>
        </authorList>
    </citation>
    <scope>NUCLEOTIDE SEQUENCE [LARGE SCALE GENOMIC DNA]</scope>
</reference>
<protein>
    <submittedName>
        <fullName evidence="5">Pentatricopeptide repeat-containing protein At5g15280, mitochondrial</fullName>
    </submittedName>
</protein>
<dbReference type="RefSeq" id="XP_027341048.1">
    <property type="nucleotide sequence ID" value="XM_027485247.1"/>
</dbReference>
<dbReference type="Pfam" id="PF01535">
    <property type="entry name" value="PPR"/>
    <property type="match status" value="7"/>
</dbReference>
<dbReference type="InterPro" id="IPR002885">
    <property type="entry name" value="PPR_rpt"/>
</dbReference>
<dbReference type="GeneID" id="113854310"/>
<feature type="repeat" description="PPR" evidence="3">
    <location>
        <begin position="1122"/>
        <end position="1156"/>
    </location>
</feature>
<feature type="repeat" description="PPR" evidence="3">
    <location>
        <begin position="982"/>
        <end position="1016"/>
    </location>
</feature>
<keyword evidence="2" id="KW-0677">Repeat</keyword>
<dbReference type="PROSITE" id="PS51375">
    <property type="entry name" value="PPR"/>
    <property type="match status" value="11"/>
</dbReference>
<evidence type="ECO:0000256" key="3">
    <source>
        <dbReference type="PROSITE-ProRule" id="PRU00708"/>
    </source>
</evidence>
<evidence type="ECO:0000256" key="1">
    <source>
        <dbReference type="ARBA" id="ARBA00007626"/>
    </source>
</evidence>
<feature type="repeat" description="PPR" evidence="3">
    <location>
        <begin position="322"/>
        <end position="356"/>
    </location>
</feature>
<dbReference type="PANTHER" id="PTHR47939:SF6">
    <property type="entry name" value="OS03G0168400 PROTEIN"/>
    <property type="match status" value="1"/>
</dbReference>
<organism evidence="4 5">
    <name type="scientific">Abrus precatorius</name>
    <name type="common">Indian licorice</name>
    <name type="synonym">Glycine abrus</name>
    <dbReference type="NCBI Taxonomy" id="3816"/>
    <lineage>
        <taxon>Eukaryota</taxon>
        <taxon>Viridiplantae</taxon>
        <taxon>Streptophyta</taxon>
        <taxon>Embryophyta</taxon>
        <taxon>Tracheophyta</taxon>
        <taxon>Spermatophyta</taxon>
        <taxon>Magnoliopsida</taxon>
        <taxon>eudicotyledons</taxon>
        <taxon>Gunneridae</taxon>
        <taxon>Pentapetalae</taxon>
        <taxon>rosids</taxon>
        <taxon>fabids</taxon>
        <taxon>Fabales</taxon>
        <taxon>Fabaceae</taxon>
        <taxon>Papilionoideae</taxon>
        <taxon>50 kb inversion clade</taxon>
        <taxon>NPAAA clade</taxon>
        <taxon>indigoferoid/millettioid clade</taxon>
        <taxon>Abreae</taxon>
        <taxon>Abrus</taxon>
    </lineage>
</organism>
<reference evidence="5" key="2">
    <citation type="submission" date="2025-08" db="UniProtKB">
        <authorList>
            <consortium name="RefSeq"/>
        </authorList>
    </citation>
    <scope>IDENTIFICATION</scope>
    <source>
        <tissue evidence="5">Young leaves</tissue>
    </source>
</reference>
<proteinExistence type="inferred from homology"/>
<evidence type="ECO:0000313" key="4">
    <source>
        <dbReference type="Proteomes" id="UP000694853"/>
    </source>
</evidence>
<comment type="similarity">
    <text evidence="1">Belongs to the PPR family. P subfamily.</text>
</comment>
<dbReference type="PANTHER" id="PTHR47939">
    <property type="entry name" value="MEMBRANE-ASSOCIATED SALT-INDUCIBLE PROTEIN-LIKE"/>
    <property type="match status" value="1"/>
</dbReference>
<sequence length="1197" mass="136084">MFLSLSTLRRHHLLSSLSFIHPFSTTSSLVSSNLNHVSQSISYPNASFKTHLLQLSLVTPETIRTCWRLPLLEPQHVLQLLLGFQSQCVNGEIRVEKVRSLWQIFKWGAERNVGFKHLSQSYEIMASLLVQVGLLSEAEELIFAFKSCEIFDDLIKGYVSVKELEKGVFVYDVMKGRGMVPTRSCYGVLIDLLVRMKRTQLAFRVAFDMVELGAPLSGDGIRVLEKVMVLLCVDGKVQEARNLVKKVLPLNSEVSGLVFDEIAFGYCEKKDFKDLLSFFVEVKCAPTVTAANRVINSMCSSYGVERAGLFLQELESLGFTPDEVTYGILIGWSCHEERIKNALSYLSVMLSKNLLPCIYTYNALISGLFKVGMLEHAHDILDEMIERGTLPDISTFRVLIAGYCKSRRFDKVKLLVKEMESRGLIKLSSLENPISKAFVVLGLNPSSVRLKRDNDGKLSKTEFFDDIGNGLYLDTDVDEYENHINLVLEESMLPNFNSSVKKECSNSNLNNALIFFEAMLCWGQELLLPEFSELVRQLCSSRSQIKSMTKLLEKMPQSAHKLDQETLNLVVQAYSKKGLLHKAKNILDGMLLNKFHVKNETYTAILLPLCKKGNMKDFNYYWDMACRNKWLPDLEDFECLLAHICHWKMLKEALQFLEIMLLSYPYIKSDICRIFLEVLSTRGLTGTAFDVLKQLKPCFILDHAAYNNLIRGLCNEGKFYLAFTFLDEMQDRQLAPCLDTSIVLIPQLCKAYRYDKAIALKEIIVKEQPSFSHAAHCALISGFFSMGNTGRADTLFRDMLSKGLGTDDELCNMLIQGYSQANDLRKVGEALGVAIRRGWELSVRSYRYLVRSMYRNGKVLLAPSLKNLKLAQCPPDGLIIYNIHIFYLLSAGNSLIVNKILNEMEEKKVVLDQVGHNFLVYGFLQCKDLSSSLHYLTTMISKGLKPNNRSLRKVISSLCDAGDLHKALELSQEMRLRGWIHDSSVQTTIVESLLSCGKIQEAETFLGRMGEESLTPDNINYDYLIKCFCQYGRLNTAVHLMNTMLKKQNIPVSTSYDFLVHGFCAQNKLDIALNFYSEMLNWNLKPRIDTLEMLVHRFCQDGKTELAEHFLVDLIHRGETPSRKMYCSVVKSYHMEKNLKKASELMQAMQESGYQPDFEIHWSLISNLNSAKAKDTDNGNKGFLSRLLSKSGFLQRK</sequence>
<feature type="repeat" description="PPR" evidence="3">
    <location>
        <begin position="1052"/>
        <end position="1086"/>
    </location>
</feature>
<feature type="repeat" description="PPR" evidence="3">
    <location>
        <begin position="147"/>
        <end position="181"/>
    </location>
</feature>
<feature type="repeat" description="PPR" evidence="3">
    <location>
        <begin position="702"/>
        <end position="736"/>
    </location>
</feature>
<dbReference type="OrthoDB" id="773543at2759"/>